<dbReference type="InterPro" id="IPR005828">
    <property type="entry name" value="MFS_sugar_transport-like"/>
</dbReference>
<dbReference type="PROSITE" id="PS50850">
    <property type="entry name" value="MFS"/>
    <property type="match status" value="1"/>
</dbReference>
<organism evidence="11 12">
    <name type="scientific">Tilletia indica</name>
    <dbReference type="NCBI Taxonomy" id="43049"/>
    <lineage>
        <taxon>Eukaryota</taxon>
        <taxon>Fungi</taxon>
        <taxon>Dikarya</taxon>
        <taxon>Basidiomycota</taxon>
        <taxon>Ustilaginomycotina</taxon>
        <taxon>Exobasidiomycetes</taxon>
        <taxon>Tilletiales</taxon>
        <taxon>Tilletiaceae</taxon>
        <taxon>Tilletia</taxon>
    </lineage>
</organism>
<feature type="transmembrane region" description="Helical" evidence="9">
    <location>
        <begin position="290"/>
        <end position="308"/>
    </location>
</feature>
<dbReference type="InterPro" id="IPR036259">
    <property type="entry name" value="MFS_trans_sf"/>
</dbReference>
<feature type="non-terminal residue" evidence="11">
    <location>
        <position position="1"/>
    </location>
</feature>
<feature type="transmembrane region" description="Helical" evidence="9">
    <location>
        <begin position="328"/>
        <end position="346"/>
    </location>
</feature>
<feature type="transmembrane region" description="Helical" evidence="9">
    <location>
        <begin position="482"/>
        <end position="503"/>
    </location>
</feature>
<feature type="transmembrane region" description="Helical" evidence="9">
    <location>
        <begin position="581"/>
        <end position="599"/>
    </location>
</feature>
<feature type="domain" description="Major facilitator superfamily (MFS) profile" evidence="10">
    <location>
        <begin position="156"/>
        <end position="603"/>
    </location>
</feature>
<reference evidence="11" key="2">
    <citation type="journal article" date="2019" name="IMA Fungus">
        <title>Genome sequencing and comparison of five Tilletia species to identify candidate genes for the detection of regulated species infecting wheat.</title>
        <authorList>
            <person name="Nguyen H.D.T."/>
            <person name="Sultana T."/>
            <person name="Kesanakurti P."/>
            <person name="Hambleton S."/>
        </authorList>
    </citation>
    <scope>NUCLEOTIDE SEQUENCE</scope>
    <source>
        <strain evidence="11">DAOMC 236416</strain>
    </source>
</reference>
<evidence type="ECO:0000256" key="3">
    <source>
        <dbReference type="ARBA" id="ARBA00022448"/>
    </source>
</evidence>
<protein>
    <recommendedName>
        <fullName evidence="10">Major facilitator superfamily (MFS) profile domain-containing protein</fullName>
    </recommendedName>
</protein>
<feature type="transmembrane region" description="Helical" evidence="9">
    <location>
        <begin position="196"/>
        <end position="216"/>
    </location>
</feature>
<feature type="transmembrane region" description="Helical" evidence="9">
    <location>
        <begin position="509"/>
        <end position="527"/>
    </location>
</feature>
<dbReference type="EMBL" id="LWDF02000716">
    <property type="protein sequence ID" value="KAE8244036.1"/>
    <property type="molecule type" value="Genomic_DNA"/>
</dbReference>
<keyword evidence="5 9" id="KW-1133">Transmembrane helix</keyword>
<feature type="compositionally biased region" description="Basic and acidic residues" evidence="8">
    <location>
        <begin position="45"/>
        <end position="56"/>
    </location>
</feature>
<dbReference type="Pfam" id="PF00083">
    <property type="entry name" value="Sugar_tr"/>
    <property type="match status" value="1"/>
</dbReference>
<dbReference type="GO" id="GO:0015791">
    <property type="term" value="P:polyol transmembrane transport"/>
    <property type="evidence" value="ECO:0007669"/>
    <property type="project" value="UniProtKB-ARBA"/>
</dbReference>
<keyword evidence="12" id="KW-1185">Reference proteome</keyword>
<evidence type="ECO:0000256" key="4">
    <source>
        <dbReference type="ARBA" id="ARBA00022692"/>
    </source>
</evidence>
<evidence type="ECO:0000256" key="9">
    <source>
        <dbReference type="SAM" id="Phobius"/>
    </source>
</evidence>
<dbReference type="PRINTS" id="PR00171">
    <property type="entry name" value="SUGRTRNSPORT"/>
</dbReference>
<reference evidence="11" key="1">
    <citation type="submission" date="2016-04" db="EMBL/GenBank/DDBJ databases">
        <authorList>
            <person name="Nguyen H.D."/>
            <person name="Samba Siva P."/>
            <person name="Cullis J."/>
            <person name="Levesque C.A."/>
            <person name="Hambleton S."/>
        </authorList>
    </citation>
    <scope>NUCLEOTIDE SEQUENCE</scope>
    <source>
        <strain evidence="11">DAOMC 236416</strain>
    </source>
</reference>
<dbReference type="GO" id="GO:0022857">
    <property type="term" value="F:transmembrane transporter activity"/>
    <property type="evidence" value="ECO:0007669"/>
    <property type="project" value="InterPro"/>
</dbReference>
<evidence type="ECO:0000256" key="8">
    <source>
        <dbReference type="SAM" id="MobiDB-lite"/>
    </source>
</evidence>
<keyword evidence="6 9" id="KW-0472">Membrane</keyword>
<gene>
    <name evidence="11" type="ORF">A4X13_0g6843</name>
</gene>
<name>A0A8T8SNB2_9BASI</name>
<evidence type="ECO:0000256" key="2">
    <source>
        <dbReference type="ARBA" id="ARBA00010992"/>
    </source>
</evidence>
<comment type="caution">
    <text evidence="11">The sequence shown here is derived from an EMBL/GenBank/DDBJ whole genome shotgun (WGS) entry which is preliminary data.</text>
</comment>
<feature type="transmembrane region" description="Helical" evidence="9">
    <location>
        <begin position="228"/>
        <end position="246"/>
    </location>
</feature>
<feature type="transmembrane region" description="Helical" evidence="9">
    <location>
        <begin position="548"/>
        <end position="569"/>
    </location>
</feature>
<comment type="catalytic activity">
    <reaction evidence="7">
        <text>myo-inositol(out) + H(+)(out) = myo-inositol(in) + H(+)(in)</text>
        <dbReference type="Rhea" id="RHEA:60364"/>
        <dbReference type="ChEBI" id="CHEBI:15378"/>
        <dbReference type="ChEBI" id="CHEBI:17268"/>
    </reaction>
</comment>
<evidence type="ECO:0000256" key="1">
    <source>
        <dbReference type="ARBA" id="ARBA00004141"/>
    </source>
</evidence>
<dbReference type="NCBIfam" id="TIGR00879">
    <property type="entry name" value="SP"/>
    <property type="match status" value="1"/>
</dbReference>
<comment type="similarity">
    <text evidence="2">Belongs to the major facilitator superfamily. Sugar transporter (TC 2.A.1.1) family.</text>
</comment>
<dbReference type="GO" id="GO:0015798">
    <property type="term" value="P:myo-inositol transport"/>
    <property type="evidence" value="ECO:0007669"/>
    <property type="project" value="UniProtKB-ARBA"/>
</dbReference>
<sequence length="666" mass="74332">DKGSRKDTCFVPAQPPPRHLQFETKKQSNMADLEKSVSPQGTLLDGEKSKSKKDENSTQLQTKELSPSPARTEENLSAALANPLEGISHEQLLKDAAQFCRDHGMEDHIKDMQKGALVAQDPLSFEELEELDEQDREHLRREISHRWSHPRQLYTMTVMCSVAAAVQGMDESVINGALLFFPQQFNINSGTDRDQWIVGLVGAAPYICCAFLGCWLTAPLNNYFGRRGAIFITAIISALTCFWQGVTNSWQHLFIARLVLGLGIGPKSATVPVYAAECAESSIPPSLPQWQTWTAFGIALGYVADLILYQIPDKEYASGHIRGLPWRLMLASAGLPAIFVAAQVFFCPESPRWLMKKGRYAEAYQSLLRLRNSPVQAARDLYFAYALLVEEEKIVRGRVLILELFTIPRNARATYAALWNMFGQQFCGVNVIAYYSSSVLSEAGLSDIQALLGSFGFGALNFLFAIPAWFTIDTYGRRSLLLFTYPFLAISLLLTGFSFFIPLETHKDARIAVVLLGIYLFACFYSPGMGPVPFTYAAEAFPLYIREVGMSLATAVLWFFNAVLAVTFFKLKGTFTPQGAFGWYAAWCIVLWIGVFFFMPETKQLSLEELDAVFSVPSGKHAAFQLRQLGYGFRKYILRQKGLEREELYEIDPTVKRHAVPAGGGG</sequence>
<evidence type="ECO:0000259" key="10">
    <source>
        <dbReference type="PROSITE" id="PS50850"/>
    </source>
</evidence>
<keyword evidence="3" id="KW-0813">Transport</keyword>
<dbReference type="SUPFAM" id="SSF103473">
    <property type="entry name" value="MFS general substrate transporter"/>
    <property type="match status" value="1"/>
</dbReference>
<comment type="subcellular location">
    <subcellularLocation>
        <location evidence="1">Membrane</location>
        <topology evidence="1">Multi-pass membrane protein</topology>
    </subcellularLocation>
</comment>
<dbReference type="AlphaFoldDB" id="A0A8T8SNB2"/>
<dbReference type="PANTHER" id="PTHR48020:SF25">
    <property type="entry name" value="SUGAR TRANSPORTER, PUTATIVE (AFU_ORTHOLOGUE AFUA_7G05830)-RELATED"/>
    <property type="match status" value="1"/>
</dbReference>
<proteinExistence type="inferred from homology"/>
<accession>A0A8T8SNB2</accession>
<dbReference type="GO" id="GO:0016020">
    <property type="term" value="C:membrane"/>
    <property type="evidence" value="ECO:0007669"/>
    <property type="project" value="UniProtKB-SubCell"/>
</dbReference>
<evidence type="ECO:0000313" key="11">
    <source>
        <dbReference type="EMBL" id="KAE8244036.1"/>
    </source>
</evidence>
<evidence type="ECO:0000256" key="7">
    <source>
        <dbReference type="ARBA" id="ARBA00049119"/>
    </source>
</evidence>
<dbReference type="InterPro" id="IPR020846">
    <property type="entry name" value="MFS_dom"/>
</dbReference>
<dbReference type="Gene3D" id="1.20.1250.20">
    <property type="entry name" value="MFS general substrate transporter like domains"/>
    <property type="match status" value="1"/>
</dbReference>
<dbReference type="InterPro" id="IPR050814">
    <property type="entry name" value="Myo-inositol_Transporter"/>
</dbReference>
<evidence type="ECO:0000256" key="5">
    <source>
        <dbReference type="ARBA" id="ARBA00022989"/>
    </source>
</evidence>
<keyword evidence="4 9" id="KW-0812">Transmembrane</keyword>
<evidence type="ECO:0000256" key="6">
    <source>
        <dbReference type="ARBA" id="ARBA00023136"/>
    </source>
</evidence>
<dbReference type="Proteomes" id="UP000077521">
    <property type="component" value="Unassembled WGS sequence"/>
</dbReference>
<dbReference type="FunFam" id="1.20.1250.20:FF:000474">
    <property type="entry name" value="Sugar transporter, putative"/>
    <property type="match status" value="1"/>
</dbReference>
<dbReference type="InterPro" id="IPR003663">
    <property type="entry name" value="Sugar/inositol_transpt"/>
</dbReference>
<feature type="transmembrane region" description="Helical" evidence="9">
    <location>
        <begin position="448"/>
        <end position="470"/>
    </location>
</feature>
<feature type="region of interest" description="Disordered" evidence="8">
    <location>
        <begin position="1"/>
        <end position="73"/>
    </location>
</feature>
<dbReference type="PANTHER" id="PTHR48020">
    <property type="entry name" value="PROTON MYO-INOSITOL COTRANSPORTER"/>
    <property type="match status" value="1"/>
</dbReference>
<evidence type="ECO:0000313" key="12">
    <source>
        <dbReference type="Proteomes" id="UP000077521"/>
    </source>
</evidence>